<evidence type="ECO:0000313" key="12">
    <source>
        <dbReference type="Proteomes" id="UP000256913"/>
    </source>
</evidence>
<dbReference type="RefSeq" id="WP_203783374.1">
    <property type="nucleotide sequence ID" value="NZ_BONB01000009.1"/>
</dbReference>
<keyword evidence="12" id="KW-1185">Reference proteome</keyword>
<dbReference type="PANTHER" id="PTHR24421:SF10">
    <property type="entry name" value="NITRATE_NITRITE SENSOR PROTEIN NARQ"/>
    <property type="match status" value="1"/>
</dbReference>
<feature type="domain" description="Histidine kinase/HSP90-like ATPase" evidence="10">
    <location>
        <begin position="294"/>
        <end position="384"/>
    </location>
</feature>
<feature type="transmembrane region" description="Helical" evidence="9">
    <location>
        <begin position="137"/>
        <end position="157"/>
    </location>
</feature>
<dbReference type="GO" id="GO:0000155">
    <property type="term" value="F:phosphorelay sensor kinase activity"/>
    <property type="evidence" value="ECO:0007669"/>
    <property type="project" value="InterPro"/>
</dbReference>
<dbReference type="Pfam" id="PF02518">
    <property type="entry name" value="HATPase_c"/>
    <property type="match status" value="1"/>
</dbReference>
<keyword evidence="8" id="KW-0902">Two-component regulatory system</keyword>
<evidence type="ECO:0000256" key="1">
    <source>
        <dbReference type="ARBA" id="ARBA00000085"/>
    </source>
</evidence>
<dbReference type="EMBL" id="QUMQ01000001">
    <property type="protein sequence ID" value="REG00823.1"/>
    <property type="molecule type" value="Genomic_DNA"/>
</dbReference>
<organism evidence="11 12">
    <name type="scientific">Asanoa ferruginea</name>
    <dbReference type="NCBI Taxonomy" id="53367"/>
    <lineage>
        <taxon>Bacteria</taxon>
        <taxon>Bacillati</taxon>
        <taxon>Actinomycetota</taxon>
        <taxon>Actinomycetes</taxon>
        <taxon>Micromonosporales</taxon>
        <taxon>Micromonosporaceae</taxon>
        <taxon>Asanoa</taxon>
    </lineage>
</organism>
<dbReference type="GO" id="GO:0005524">
    <property type="term" value="F:ATP binding"/>
    <property type="evidence" value="ECO:0007669"/>
    <property type="project" value="UniProtKB-KW"/>
</dbReference>
<evidence type="ECO:0000256" key="7">
    <source>
        <dbReference type="ARBA" id="ARBA00022840"/>
    </source>
</evidence>
<keyword evidence="5" id="KW-0547">Nucleotide-binding</keyword>
<gene>
    <name evidence="11" type="ORF">DFJ67_6880</name>
</gene>
<evidence type="ECO:0000256" key="4">
    <source>
        <dbReference type="ARBA" id="ARBA00022679"/>
    </source>
</evidence>
<dbReference type="Proteomes" id="UP000256913">
    <property type="component" value="Unassembled WGS sequence"/>
</dbReference>
<dbReference type="PANTHER" id="PTHR24421">
    <property type="entry name" value="NITRATE/NITRITE SENSOR PROTEIN NARX-RELATED"/>
    <property type="match status" value="1"/>
</dbReference>
<dbReference type="Gene3D" id="3.30.565.10">
    <property type="entry name" value="Histidine kinase-like ATPase, C-terminal domain"/>
    <property type="match status" value="1"/>
</dbReference>
<evidence type="ECO:0000313" key="11">
    <source>
        <dbReference type="EMBL" id="REG00823.1"/>
    </source>
</evidence>
<dbReference type="InterPro" id="IPR036890">
    <property type="entry name" value="HATPase_C_sf"/>
</dbReference>
<protein>
    <recommendedName>
        <fullName evidence="2">histidine kinase</fullName>
        <ecNumber evidence="2">2.7.13.3</ecNumber>
    </recommendedName>
</protein>
<dbReference type="InterPro" id="IPR003594">
    <property type="entry name" value="HATPase_dom"/>
</dbReference>
<keyword evidence="9" id="KW-0812">Transmembrane</keyword>
<dbReference type="CDD" id="cd16917">
    <property type="entry name" value="HATPase_UhpB-NarQ-NarX-like"/>
    <property type="match status" value="1"/>
</dbReference>
<sequence>MDPLRPPLIRRLTPAQWVAVDCVAAALLVALSTYFAQGPLGTRGPSNADAAVVVAATVAAGMRRRSTRTALALVVLVAVLSMGITTFPAPWVAVAFVIYMVPVRLDRTEALGLLAGTIVVAGVVLADPYGGPGPNRLTMIAGMALLITTAWTIGYAVRQQRMYAAGVRERERLERHAEGRRAVSEERLRIARELHDVVAHTMSVIAVQAGVANHVAVERPDEARRALSSIEETSRGALREMRALLGVLRDDGNEDPAPAPGLTDLGALVTRAAAAGVRVDLQVTGSRPAGLSAGLDLAAYRVVQEAVTNVIKHAGTDRCQVIVAYAADAFTVEVVDDGPGPAAPGAGHGIAGMRERVGMYGGEFQAGPRSGAGFRVTARFPLTFPAAP</sequence>
<dbReference type="SMART" id="SM00387">
    <property type="entry name" value="HATPase_c"/>
    <property type="match status" value="1"/>
</dbReference>
<dbReference type="InterPro" id="IPR050482">
    <property type="entry name" value="Sensor_HK_TwoCompSys"/>
</dbReference>
<dbReference type="GO" id="GO:0046983">
    <property type="term" value="F:protein dimerization activity"/>
    <property type="evidence" value="ECO:0007669"/>
    <property type="project" value="InterPro"/>
</dbReference>
<comment type="caution">
    <text evidence="11">The sequence shown here is derived from an EMBL/GenBank/DDBJ whole genome shotgun (WGS) entry which is preliminary data.</text>
</comment>
<dbReference type="Gene3D" id="1.20.5.1930">
    <property type="match status" value="1"/>
</dbReference>
<keyword evidence="9" id="KW-1133">Transmembrane helix</keyword>
<keyword evidence="6 11" id="KW-0418">Kinase</keyword>
<accession>A0A3D9ZWA2</accession>
<feature type="transmembrane region" description="Helical" evidence="9">
    <location>
        <begin position="70"/>
        <end position="99"/>
    </location>
</feature>
<evidence type="ECO:0000256" key="8">
    <source>
        <dbReference type="ARBA" id="ARBA00023012"/>
    </source>
</evidence>
<comment type="catalytic activity">
    <reaction evidence="1">
        <text>ATP + protein L-histidine = ADP + protein N-phospho-L-histidine.</text>
        <dbReference type="EC" id="2.7.13.3"/>
    </reaction>
</comment>
<dbReference type="Pfam" id="PF07730">
    <property type="entry name" value="HisKA_3"/>
    <property type="match status" value="1"/>
</dbReference>
<evidence type="ECO:0000256" key="3">
    <source>
        <dbReference type="ARBA" id="ARBA00022553"/>
    </source>
</evidence>
<evidence type="ECO:0000259" key="10">
    <source>
        <dbReference type="SMART" id="SM00387"/>
    </source>
</evidence>
<evidence type="ECO:0000256" key="2">
    <source>
        <dbReference type="ARBA" id="ARBA00012438"/>
    </source>
</evidence>
<keyword evidence="4" id="KW-0808">Transferase</keyword>
<name>A0A3D9ZWA2_9ACTN</name>
<dbReference type="GO" id="GO:0016020">
    <property type="term" value="C:membrane"/>
    <property type="evidence" value="ECO:0007669"/>
    <property type="project" value="InterPro"/>
</dbReference>
<dbReference type="AlphaFoldDB" id="A0A3D9ZWA2"/>
<dbReference type="InterPro" id="IPR011712">
    <property type="entry name" value="Sig_transdc_His_kin_sub3_dim/P"/>
</dbReference>
<feature type="transmembrane region" description="Helical" evidence="9">
    <location>
        <begin position="12"/>
        <end position="36"/>
    </location>
</feature>
<evidence type="ECO:0000256" key="5">
    <source>
        <dbReference type="ARBA" id="ARBA00022741"/>
    </source>
</evidence>
<keyword evidence="9" id="KW-0472">Membrane</keyword>
<reference evidence="11 12" key="1">
    <citation type="submission" date="2018-08" db="EMBL/GenBank/DDBJ databases">
        <title>Sequencing the genomes of 1000 actinobacteria strains.</title>
        <authorList>
            <person name="Klenk H.-P."/>
        </authorList>
    </citation>
    <scope>NUCLEOTIDE SEQUENCE [LARGE SCALE GENOMIC DNA]</scope>
    <source>
        <strain evidence="11 12">DSM 44099</strain>
    </source>
</reference>
<keyword evidence="3" id="KW-0597">Phosphoprotein</keyword>
<proteinExistence type="predicted"/>
<dbReference type="EC" id="2.7.13.3" evidence="2"/>
<evidence type="ECO:0000256" key="6">
    <source>
        <dbReference type="ARBA" id="ARBA00022777"/>
    </source>
</evidence>
<evidence type="ECO:0000256" key="9">
    <source>
        <dbReference type="SAM" id="Phobius"/>
    </source>
</evidence>
<feature type="transmembrane region" description="Helical" evidence="9">
    <location>
        <begin position="111"/>
        <end position="131"/>
    </location>
</feature>
<dbReference type="SUPFAM" id="SSF55874">
    <property type="entry name" value="ATPase domain of HSP90 chaperone/DNA topoisomerase II/histidine kinase"/>
    <property type="match status" value="1"/>
</dbReference>
<keyword evidence="7" id="KW-0067">ATP-binding</keyword>